<dbReference type="EMBL" id="CM047906">
    <property type="protein sequence ID" value="KAJ0085643.1"/>
    <property type="molecule type" value="Genomic_DNA"/>
</dbReference>
<sequence length="116" mass="12176">MERQPSMKLDHKSSLEAEPQTLSIKEYQLALAALRAYMNGNIEEETDAFIEQVEAMKAAEGKPPLPKAKDGAGPSTSTATETRTSINSETGTSTGSGTGPCSGSESGNDMKLPALT</sequence>
<accession>A0ACC1AGW2</accession>
<evidence type="ECO:0000313" key="2">
    <source>
        <dbReference type="Proteomes" id="UP001164250"/>
    </source>
</evidence>
<reference evidence="2" key="1">
    <citation type="journal article" date="2023" name="G3 (Bethesda)">
        <title>Genome assembly and association tests identify interacting loci associated with vigor, precocity, and sex in interspecific pistachio rootstocks.</title>
        <authorList>
            <person name="Palmer W."/>
            <person name="Jacygrad E."/>
            <person name="Sagayaradj S."/>
            <person name="Cavanaugh K."/>
            <person name="Han R."/>
            <person name="Bertier L."/>
            <person name="Beede B."/>
            <person name="Kafkas S."/>
            <person name="Golino D."/>
            <person name="Preece J."/>
            <person name="Michelmore R."/>
        </authorList>
    </citation>
    <scope>NUCLEOTIDE SEQUENCE [LARGE SCALE GENOMIC DNA]</scope>
</reference>
<dbReference type="Proteomes" id="UP001164250">
    <property type="component" value="Chromosome 10"/>
</dbReference>
<proteinExistence type="predicted"/>
<keyword evidence="2" id="KW-1185">Reference proteome</keyword>
<evidence type="ECO:0000313" key="1">
    <source>
        <dbReference type="EMBL" id="KAJ0085643.1"/>
    </source>
</evidence>
<protein>
    <submittedName>
        <fullName evidence="1">Uncharacterized protein</fullName>
    </submittedName>
</protein>
<name>A0ACC1AGW2_9ROSI</name>
<comment type="caution">
    <text evidence="1">The sequence shown here is derived from an EMBL/GenBank/DDBJ whole genome shotgun (WGS) entry which is preliminary data.</text>
</comment>
<gene>
    <name evidence="1" type="ORF">Patl1_08163</name>
</gene>
<organism evidence="1 2">
    <name type="scientific">Pistacia atlantica</name>
    <dbReference type="NCBI Taxonomy" id="434234"/>
    <lineage>
        <taxon>Eukaryota</taxon>
        <taxon>Viridiplantae</taxon>
        <taxon>Streptophyta</taxon>
        <taxon>Embryophyta</taxon>
        <taxon>Tracheophyta</taxon>
        <taxon>Spermatophyta</taxon>
        <taxon>Magnoliopsida</taxon>
        <taxon>eudicotyledons</taxon>
        <taxon>Gunneridae</taxon>
        <taxon>Pentapetalae</taxon>
        <taxon>rosids</taxon>
        <taxon>malvids</taxon>
        <taxon>Sapindales</taxon>
        <taxon>Anacardiaceae</taxon>
        <taxon>Pistacia</taxon>
    </lineage>
</organism>